<evidence type="ECO:0000313" key="2">
    <source>
        <dbReference type="EMBL" id="MCB5226695.1"/>
    </source>
</evidence>
<sequence>MNTYQTLLVSTLFSSALLFSATSHAIELPQLQQRWAEIKYQQTGKQQESAYQALLTEASAARAEHANDANYLIWEGIIRSTYAGAVGGLSALSEVKAARKLFEQAIELDANALDGSAYTSLGSLYYQVPGWPVGFGSDKKAREYLLKGLAVNPNGIDANYFYGDFLLQQKDYQAAIAAFEKALAAPDRPGREQADLGRRQEIMQALSLAQQKAK</sequence>
<dbReference type="EMBL" id="JAEINI020000004">
    <property type="protein sequence ID" value="MCB5226695.1"/>
    <property type="molecule type" value="Genomic_DNA"/>
</dbReference>
<keyword evidence="1" id="KW-0732">Signal</keyword>
<protein>
    <recommendedName>
        <fullName evidence="4">Tetratricopeptide repeat protein</fullName>
    </recommendedName>
</protein>
<feature type="chain" id="PRO_5046623093" description="Tetratricopeptide repeat protein" evidence="1">
    <location>
        <begin position="26"/>
        <end position="214"/>
    </location>
</feature>
<name>A0ABS8C3I9_9ALTE</name>
<evidence type="ECO:0000256" key="1">
    <source>
        <dbReference type="SAM" id="SignalP"/>
    </source>
</evidence>
<proteinExistence type="predicted"/>
<keyword evidence="3" id="KW-1185">Reference proteome</keyword>
<reference evidence="2 3" key="1">
    <citation type="submission" date="2021-10" db="EMBL/GenBank/DDBJ databases">
        <title>Alishewanella koreense sp. nov. isolated from seawater of southwestern coast in South Korea and the proposal for the reclassification of Rheinheimera perlucida and Rheinheimera tuosuensis as Arsukibacterium perlucida and Arsukibacterium tuosuensis.</title>
        <authorList>
            <person name="Kim K.H."/>
            <person name="Ruan W."/>
            <person name="Kim K.R."/>
            <person name="Baek J.H."/>
            <person name="Jeon C.O."/>
        </authorList>
    </citation>
    <scope>NUCLEOTIDE SEQUENCE [LARGE SCALE GENOMIC DNA]</scope>
    <source>
        <strain evidence="2 3">16-MA</strain>
    </source>
</reference>
<feature type="signal peptide" evidence="1">
    <location>
        <begin position="1"/>
        <end position="25"/>
    </location>
</feature>
<accession>A0ABS8C3I9</accession>
<evidence type="ECO:0008006" key="4">
    <source>
        <dbReference type="Google" id="ProtNLM"/>
    </source>
</evidence>
<dbReference type="Pfam" id="PF13432">
    <property type="entry name" value="TPR_16"/>
    <property type="match status" value="1"/>
</dbReference>
<gene>
    <name evidence="2" type="ORF">JAO78_007670</name>
</gene>
<dbReference type="SUPFAM" id="SSF48452">
    <property type="entry name" value="TPR-like"/>
    <property type="match status" value="1"/>
</dbReference>
<organism evidence="2 3">
    <name type="scientific">Alishewanella maricola</name>
    <dbReference type="NCBI Taxonomy" id="2795740"/>
    <lineage>
        <taxon>Bacteria</taxon>
        <taxon>Pseudomonadati</taxon>
        <taxon>Pseudomonadota</taxon>
        <taxon>Gammaproteobacteria</taxon>
        <taxon>Alteromonadales</taxon>
        <taxon>Alteromonadaceae</taxon>
        <taxon>Alishewanella</taxon>
    </lineage>
</organism>
<evidence type="ECO:0000313" key="3">
    <source>
        <dbReference type="Proteomes" id="UP000633814"/>
    </source>
</evidence>
<dbReference type="InterPro" id="IPR011990">
    <property type="entry name" value="TPR-like_helical_dom_sf"/>
</dbReference>
<dbReference type="Proteomes" id="UP000633814">
    <property type="component" value="Unassembled WGS sequence"/>
</dbReference>
<dbReference type="RefSeq" id="WP_226750792.1">
    <property type="nucleotide sequence ID" value="NZ_JAEINI020000004.1"/>
</dbReference>
<comment type="caution">
    <text evidence="2">The sequence shown here is derived from an EMBL/GenBank/DDBJ whole genome shotgun (WGS) entry which is preliminary data.</text>
</comment>
<dbReference type="Gene3D" id="1.25.40.10">
    <property type="entry name" value="Tetratricopeptide repeat domain"/>
    <property type="match status" value="1"/>
</dbReference>